<dbReference type="KEGG" id="more:E1B28_008436"/>
<reference evidence="1" key="1">
    <citation type="journal article" date="2021" name="Genome Biol. Evol.">
        <title>The assembled and annotated genome of the fairy-ring fungus Marasmius oreades.</title>
        <authorList>
            <person name="Hiltunen M."/>
            <person name="Ament-Velasquez S.L."/>
            <person name="Johannesson H."/>
        </authorList>
    </citation>
    <scope>NUCLEOTIDE SEQUENCE</scope>
    <source>
        <strain evidence="1">03SP1</strain>
    </source>
</reference>
<protein>
    <submittedName>
        <fullName evidence="1">Uncharacterized protein</fullName>
    </submittedName>
</protein>
<evidence type="ECO:0000313" key="1">
    <source>
        <dbReference type="EMBL" id="KAG7092055.1"/>
    </source>
</evidence>
<organism evidence="1 2">
    <name type="scientific">Marasmius oreades</name>
    <name type="common">fairy-ring Marasmius</name>
    <dbReference type="NCBI Taxonomy" id="181124"/>
    <lineage>
        <taxon>Eukaryota</taxon>
        <taxon>Fungi</taxon>
        <taxon>Dikarya</taxon>
        <taxon>Basidiomycota</taxon>
        <taxon>Agaricomycotina</taxon>
        <taxon>Agaricomycetes</taxon>
        <taxon>Agaricomycetidae</taxon>
        <taxon>Agaricales</taxon>
        <taxon>Marasmiineae</taxon>
        <taxon>Marasmiaceae</taxon>
        <taxon>Marasmius</taxon>
    </lineage>
</organism>
<dbReference type="RefSeq" id="XP_043008525.1">
    <property type="nucleotide sequence ID" value="XM_043153241.1"/>
</dbReference>
<accession>A0A9P7RYJ1</accession>
<keyword evidence="2" id="KW-1185">Reference proteome</keyword>
<dbReference type="EMBL" id="CM032185">
    <property type="protein sequence ID" value="KAG7092055.1"/>
    <property type="molecule type" value="Genomic_DNA"/>
</dbReference>
<name>A0A9P7RYJ1_9AGAR</name>
<dbReference type="Proteomes" id="UP001049176">
    <property type="component" value="Chromosome 5"/>
</dbReference>
<comment type="caution">
    <text evidence="1">The sequence shown here is derived from an EMBL/GenBank/DDBJ whole genome shotgun (WGS) entry which is preliminary data.</text>
</comment>
<gene>
    <name evidence="1" type="ORF">E1B28_008436</name>
</gene>
<dbReference type="GeneID" id="66077512"/>
<evidence type="ECO:0000313" key="2">
    <source>
        <dbReference type="Proteomes" id="UP001049176"/>
    </source>
</evidence>
<dbReference type="AlphaFoldDB" id="A0A9P7RYJ1"/>
<proteinExistence type="predicted"/>
<dbReference type="OrthoDB" id="2586076at2759"/>
<sequence length="431" mass="47778">MEVPPPSYQAISIDYSAPPYSDSPRSTDIILPDDPHTFFDPSRFTNFNWKYKSSHMSIDFGPRIWGLGHPAYGLGGTIQFSVRTNGVDPKAEDVSAVLEGTLFSSITRKSILFMSAAIPSTSSAPQRGNQKDVRGFTIKIPSTVGGGLTSSCPPSFTMYDLSGMVYEITYRVKIRLTGLQGLRVWGDETKVVHILYLPKSRPSIPPLTSIRRPLQARDGSIFCPEFDSSDSTRTFALSPRFPRPRSTGAETEFHSSIFVTLPRSLCFTSGLQIPYLFSFVFPSHPHLSTLYAKSFIQVTIVKQLLLWSPKHRRTKVVSPSPFRVEWRLATSRPRLHSEYREGVYMLRGSVGTGTAGSQCSWKLDNYAGVQYVLKLSITPALPFVDNLPSFSHEEVVELTTDNWGSLHRELTSMGGLPTPALGLAKAQSPTT</sequence>